<dbReference type="EMBL" id="CAJNDS010000055">
    <property type="protein sequence ID" value="CAE6936753.1"/>
    <property type="molecule type" value="Genomic_DNA"/>
</dbReference>
<sequence length="374" mass="42396">MGRDIKLAFLLWSLLCCASDFEDSISADIAFVKNSWLWRRGLRLRHNANLFHLGGCWMHDSLVQYRNYPYNHCCCDEWKRSYRCWTETPATQPRQTFRYQCCAYLYGPGTPCLNRARDTRLQFPGLPVLKVRLVPSDFPYRSYFPNLLTEAHLLEPLHGQNGAPGPTLCVADIGAGNGVDSVALSLMGHVVVSLEQNARELQLLKANRMLNNVSFEIVSGDFTMTNLTAASLLEANGGQPFDVIVANSLTYLPQEVFFGLLDLVERVGTQDFVWLLICGREVYDLFDTQRANRELAMSRFELVDAVTFANVGNAFESDVQMGQVRVCALQRRGRSPNAWRYRWPRARAKEMVRRGAACKPPLWRCSADSFLSAT</sequence>
<organism evidence="2 3">
    <name type="scientific">Symbiodinium natans</name>
    <dbReference type="NCBI Taxonomy" id="878477"/>
    <lineage>
        <taxon>Eukaryota</taxon>
        <taxon>Sar</taxon>
        <taxon>Alveolata</taxon>
        <taxon>Dinophyceae</taxon>
        <taxon>Suessiales</taxon>
        <taxon>Symbiodiniaceae</taxon>
        <taxon>Symbiodinium</taxon>
    </lineage>
</organism>
<dbReference type="Gene3D" id="3.40.50.150">
    <property type="entry name" value="Vaccinia Virus protein VP39"/>
    <property type="match status" value="1"/>
</dbReference>
<dbReference type="AlphaFoldDB" id="A0A812H077"/>
<gene>
    <name evidence="2" type="ORF">SNAT2548_LOCUS1063</name>
</gene>
<keyword evidence="1" id="KW-0732">Signal</keyword>
<dbReference type="SUPFAM" id="SSF53335">
    <property type="entry name" value="S-adenosyl-L-methionine-dependent methyltransferases"/>
    <property type="match status" value="1"/>
</dbReference>
<evidence type="ECO:0000256" key="1">
    <source>
        <dbReference type="SAM" id="SignalP"/>
    </source>
</evidence>
<protein>
    <recommendedName>
        <fullName evidence="4">Methyltransferase domain-containing protein</fullName>
    </recommendedName>
</protein>
<dbReference type="OrthoDB" id="406545at2759"/>
<dbReference type="Proteomes" id="UP000604046">
    <property type="component" value="Unassembled WGS sequence"/>
</dbReference>
<evidence type="ECO:0008006" key="4">
    <source>
        <dbReference type="Google" id="ProtNLM"/>
    </source>
</evidence>
<dbReference type="CDD" id="cd02440">
    <property type="entry name" value="AdoMet_MTases"/>
    <property type="match status" value="1"/>
</dbReference>
<name>A0A812H077_9DINO</name>
<comment type="caution">
    <text evidence="2">The sequence shown here is derived from an EMBL/GenBank/DDBJ whole genome shotgun (WGS) entry which is preliminary data.</text>
</comment>
<proteinExistence type="predicted"/>
<dbReference type="InterPro" id="IPR029063">
    <property type="entry name" value="SAM-dependent_MTases_sf"/>
</dbReference>
<keyword evidence="3" id="KW-1185">Reference proteome</keyword>
<evidence type="ECO:0000313" key="2">
    <source>
        <dbReference type="EMBL" id="CAE6936753.1"/>
    </source>
</evidence>
<accession>A0A812H077</accession>
<evidence type="ECO:0000313" key="3">
    <source>
        <dbReference type="Proteomes" id="UP000604046"/>
    </source>
</evidence>
<feature type="chain" id="PRO_5032275477" description="Methyltransferase domain-containing protein" evidence="1">
    <location>
        <begin position="19"/>
        <end position="374"/>
    </location>
</feature>
<feature type="signal peptide" evidence="1">
    <location>
        <begin position="1"/>
        <end position="18"/>
    </location>
</feature>
<reference evidence="2" key="1">
    <citation type="submission" date="2021-02" db="EMBL/GenBank/DDBJ databases">
        <authorList>
            <person name="Dougan E. K."/>
            <person name="Rhodes N."/>
            <person name="Thang M."/>
            <person name="Chan C."/>
        </authorList>
    </citation>
    <scope>NUCLEOTIDE SEQUENCE</scope>
</reference>